<accession>A0A4U8UX74</accession>
<reference evidence="1 2" key="1">
    <citation type="journal article" date="2015" name="Genome Biol.">
        <title>Comparative genomics of Steinernema reveals deeply conserved gene regulatory networks.</title>
        <authorList>
            <person name="Dillman A.R."/>
            <person name="Macchietto M."/>
            <person name="Porter C.F."/>
            <person name="Rogers A."/>
            <person name="Williams B."/>
            <person name="Antoshechkin I."/>
            <person name="Lee M.M."/>
            <person name="Goodwin Z."/>
            <person name="Lu X."/>
            <person name="Lewis E.E."/>
            <person name="Goodrich-Blair H."/>
            <person name="Stock S.P."/>
            <person name="Adams B.J."/>
            <person name="Sternberg P.W."/>
            <person name="Mortazavi A."/>
        </authorList>
    </citation>
    <scope>NUCLEOTIDE SEQUENCE [LARGE SCALE GENOMIC DNA]</scope>
    <source>
        <strain evidence="1 2">ALL</strain>
    </source>
</reference>
<sequence length="77" mass="8709">MDSFESCAEKAVGRSGLLKLDLTSLEWKDFRGCCGKVDRACKRARISQPTASSPRSFHFLVNLFRTTTSPDVFRTMF</sequence>
<comment type="caution">
    <text evidence="1">The sequence shown here is derived from an EMBL/GenBank/DDBJ whole genome shotgun (WGS) entry which is preliminary data.</text>
</comment>
<gene>
    <name evidence="1" type="ORF">L596_004398</name>
</gene>
<proteinExistence type="predicted"/>
<dbReference type="EMBL" id="CM016762">
    <property type="protein sequence ID" value="TMS37475.1"/>
    <property type="molecule type" value="Genomic_DNA"/>
</dbReference>
<name>A0A4U8UX74_STECR</name>
<evidence type="ECO:0000313" key="1">
    <source>
        <dbReference type="EMBL" id="TMS37475.1"/>
    </source>
</evidence>
<dbReference type="EMBL" id="AZBU02000001">
    <property type="protein sequence ID" value="TMS37475.1"/>
    <property type="molecule type" value="Genomic_DNA"/>
</dbReference>
<dbReference type="AlphaFoldDB" id="A0A4U8UX74"/>
<evidence type="ECO:0000313" key="2">
    <source>
        <dbReference type="Proteomes" id="UP000298663"/>
    </source>
</evidence>
<dbReference type="Proteomes" id="UP000298663">
    <property type="component" value="Chromosome X"/>
</dbReference>
<keyword evidence="2" id="KW-1185">Reference proteome</keyword>
<reference evidence="1 2" key="2">
    <citation type="journal article" date="2019" name="G3 (Bethesda)">
        <title>Hybrid Assembly of the Genome of the Entomopathogenic Nematode Steinernema carpocapsae Identifies the X-Chromosome.</title>
        <authorList>
            <person name="Serra L."/>
            <person name="Macchietto M."/>
            <person name="Macias-Munoz A."/>
            <person name="McGill C.J."/>
            <person name="Rodriguez I.M."/>
            <person name="Rodriguez B."/>
            <person name="Murad R."/>
            <person name="Mortazavi A."/>
        </authorList>
    </citation>
    <scope>NUCLEOTIDE SEQUENCE [LARGE SCALE GENOMIC DNA]</scope>
    <source>
        <strain evidence="1 2">ALL</strain>
    </source>
</reference>
<organism evidence="1 2">
    <name type="scientific">Steinernema carpocapsae</name>
    <name type="common">Entomopathogenic nematode</name>
    <dbReference type="NCBI Taxonomy" id="34508"/>
    <lineage>
        <taxon>Eukaryota</taxon>
        <taxon>Metazoa</taxon>
        <taxon>Ecdysozoa</taxon>
        <taxon>Nematoda</taxon>
        <taxon>Chromadorea</taxon>
        <taxon>Rhabditida</taxon>
        <taxon>Tylenchina</taxon>
        <taxon>Panagrolaimomorpha</taxon>
        <taxon>Strongyloidoidea</taxon>
        <taxon>Steinernematidae</taxon>
        <taxon>Steinernema</taxon>
    </lineage>
</organism>
<protein>
    <submittedName>
        <fullName evidence="1">Uncharacterized protein</fullName>
    </submittedName>
</protein>